<dbReference type="Pfam" id="PF07645">
    <property type="entry name" value="EGF_CA"/>
    <property type="match status" value="2"/>
</dbReference>
<dbReference type="GO" id="GO:0005509">
    <property type="term" value="F:calcium ion binding"/>
    <property type="evidence" value="ECO:0007669"/>
    <property type="project" value="InterPro"/>
</dbReference>
<dbReference type="Ensembl" id="ENSCRFT00000012022.1">
    <property type="protein sequence ID" value="ENSCRFP00000011618.1"/>
    <property type="gene ID" value="ENSCRFG00000009011.1"/>
</dbReference>
<dbReference type="PROSITE" id="PS50026">
    <property type="entry name" value="EGF_3"/>
    <property type="match status" value="4"/>
</dbReference>
<evidence type="ECO:0000256" key="12">
    <source>
        <dbReference type="ARBA" id="ARBA00023242"/>
    </source>
</evidence>
<dbReference type="InterPro" id="IPR000742">
    <property type="entry name" value="EGF"/>
</dbReference>
<comment type="subcellular location">
    <subcellularLocation>
        <location evidence="2">Cytoplasm</location>
    </subcellularLocation>
    <subcellularLocation>
        <location evidence="1">Nucleus envelope</location>
    </subcellularLocation>
    <subcellularLocation>
        <location evidence="3">Secreted</location>
    </subcellularLocation>
</comment>
<dbReference type="SUPFAM" id="SSF57184">
    <property type="entry name" value="Growth factor receptor domain"/>
    <property type="match status" value="1"/>
</dbReference>
<dbReference type="Gene3D" id="2.10.25.10">
    <property type="entry name" value="Laminin"/>
    <property type="match status" value="5"/>
</dbReference>
<evidence type="ECO:0000256" key="6">
    <source>
        <dbReference type="ARBA" id="ARBA00022536"/>
    </source>
</evidence>
<evidence type="ECO:0000256" key="10">
    <source>
        <dbReference type="ARBA" id="ARBA00023157"/>
    </source>
</evidence>
<keyword evidence="9" id="KW-0221">Differentiation</keyword>
<dbReference type="Pfam" id="PF00093">
    <property type="entry name" value="VWC"/>
    <property type="match status" value="1"/>
</dbReference>
<dbReference type="GO" id="GO:0005737">
    <property type="term" value="C:cytoplasm"/>
    <property type="evidence" value="ECO:0007669"/>
    <property type="project" value="UniProtKB-SubCell"/>
</dbReference>
<dbReference type="SUPFAM" id="SSF57603">
    <property type="entry name" value="FnI-like domain"/>
    <property type="match status" value="2"/>
</dbReference>
<feature type="disulfide bond" evidence="16">
    <location>
        <begin position="280"/>
        <end position="289"/>
    </location>
</feature>
<dbReference type="GO" id="GO:0005615">
    <property type="term" value="C:extracellular space"/>
    <property type="evidence" value="ECO:0007669"/>
    <property type="project" value="TreeGrafter"/>
</dbReference>
<comment type="caution">
    <text evidence="16">Lacks conserved residue(s) required for the propagation of feature annotation.</text>
</comment>
<dbReference type="Proteomes" id="UP000694396">
    <property type="component" value="Unplaced"/>
</dbReference>
<keyword evidence="20" id="KW-1185">Reference proteome</keyword>
<dbReference type="PROSITE" id="PS00022">
    <property type="entry name" value="EGF_1"/>
    <property type="match status" value="1"/>
</dbReference>
<keyword evidence="12" id="KW-0539">Nucleus</keyword>
<evidence type="ECO:0000256" key="14">
    <source>
        <dbReference type="ARBA" id="ARBA00069712"/>
    </source>
</evidence>
<dbReference type="PROSITE" id="PS01187">
    <property type="entry name" value="EGF_CA"/>
    <property type="match status" value="1"/>
</dbReference>
<sequence length="424" mass="46366">MSGLSQLEDCHCEKTCQVNGLIYRDKDSWVEDDHCRNCTCKGGAVECRRMSCPPLECPPDALPVHVDGQCCKVCRAKCIYGGKVLAEGQRILTKSCRECRNGVLVKVTEACPPLNCSEEDHVLPENQCCSVCRGHNFCAEGHRCGENSECKNWNTKATCECKNGYLSVQGDSAYCEDIDECAAKMHYCHANTVCVNLPGSYRCDCVTGYVRVDDFSCTEHDECGSGQHGCDENAICTNTIRGHSCTCKPGYVGNGTLCRAFCEEGCRYGGTCVAPNKCLCPSGFTGSHCEKDIDECAEGIIECHNHSRCVNLPGWYHCECRSGFHDNGSYSPSGESCVGKQSSAQPFLAVVFSLPSSPCAWCSQATGGFLSISGESGLAGEHHWPLQSRFSSSRFQQSGRRTRRVLCRPGLLVFHISLSSQFYF</sequence>
<dbReference type="PANTHER" id="PTHR24042">
    <property type="entry name" value="NEL HOMOLOG"/>
    <property type="match status" value="1"/>
</dbReference>
<evidence type="ECO:0000256" key="16">
    <source>
        <dbReference type="PROSITE-ProRule" id="PRU00076"/>
    </source>
</evidence>
<dbReference type="InterPro" id="IPR001007">
    <property type="entry name" value="VWF_dom"/>
</dbReference>
<dbReference type="PROSITE" id="PS50184">
    <property type="entry name" value="VWFC_2"/>
    <property type="match status" value="1"/>
</dbReference>
<dbReference type="GO" id="GO:0030154">
    <property type="term" value="P:cell differentiation"/>
    <property type="evidence" value="ECO:0007669"/>
    <property type="project" value="UniProtKB-KW"/>
</dbReference>
<evidence type="ECO:0000313" key="19">
    <source>
        <dbReference type="Ensembl" id="ENSCRFP00000011618.1"/>
    </source>
</evidence>
<accession>A0A8C3QW80</accession>
<feature type="domain" description="EGF-like" evidence="17">
    <location>
        <begin position="219"/>
        <end position="259"/>
    </location>
</feature>
<dbReference type="InterPro" id="IPR049883">
    <property type="entry name" value="NOTCH1_EGF-like"/>
</dbReference>
<dbReference type="FunFam" id="2.10.25.10:FF:000102">
    <property type="entry name" value="Protein kinase C-binding protein NELL2"/>
    <property type="match status" value="1"/>
</dbReference>
<keyword evidence="10 16" id="KW-1015">Disulfide bond</keyword>
<comment type="function">
    <text evidence="13">Plays a role in the control of cell growth and differentiation. Promotes osteoblast cell differentiation and terminal mineralization.</text>
</comment>
<dbReference type="InterPro" id="IPR024731">
    <property type="entry name" value="NELL2-like_EGF"/>
</dbReference>
<dbReference type="InterPro" id="IPR001881">
    <property type="entry name" value="EGF-like_Ca-bd_dom"/>
</dbReference>
<dbReference type="Pfam" id="PF07974">
    <property type="entry name" value="EGF_2"/>
    <property type="match status" value="1"/>
</dbReference>
<dbReference type="Pfam" id="PF12947">
    <property type="entry name" value="EGF_3"/>
    <property type="match status" value="1"/>
</dbReference>
<evidence type="ECO:0000256" key="3">
    <source>
        <dbReference type="ARBA" id="ARBA00004613"/>
    </source>
</evidence>
<evidence type="ECO:0000313" key="20">
    <source>
        <dbReference type="Proteomes" id="UP000694396"/>
    </source>
</evidence>
<feature type="domain" description="EGF-like" evidence="17">
    <location>
        <begin position="260"/>
        <end position="290"/>
    </location>
</feature>
<dbReference type="PROSITE" id="PS00010">
    <property type="entry name" value="ASX_HYDROXYL"/>
    <property type="match status" value="2"/>
</dbReference>
<dbReference type="PROSITE" id="PS01186">
    <property type="entry name" value="EGF_2"/>
    <property type="match status" value="3"/>
</dbReference>
<evidence type="ECO:0000256" key="13">
    <source>
        <dbReference type="ARBA" id="ARBA00054088"/>
    </source>
</evidence>
<dbReference type="Gene3D" id="6.20.200.20">
    <property type="match status" value="1"/>
</dbReference>
<evidence type="ECO:0000256" key="2">
    <source>
        <dbReference type="ARBA" id="ARBA00004496"/>
    </source>
</evidence>
<feature type="domain" description="EGF-like" evidence="17">
    <location>
        <begin position="292"/>
        <end position="330"/>
    </location>
</feature>
<dbReference type="InterPro" id="IPR018097">
    <property type="entry name" value="EGF_Ca-bd_CS"/>
</dbReference>
<keyword evidence="11" id="KW-0325">Glycoprotein</keyword>
<dbReference type="GO" id="GO:0005080">
    <property type="term" value="F:protein kinase C binding"/>
    <property type="evidence" value="ECO:0007669"/>
    <property type="project" value="TreeGrafter"/>
</dbReference>
<dbReference type="PANTHER" id="PTHR24042:SF2">
    <property type="entry name" value="PROTEIN KINASE C-BINDING PROTEIN NELL1"/>
    <property type="match status" value="1"/>
</dbReference>
<dbReference type="InterPro" id="IPR000152">
    <property type="entry name" value="EGF-type_Asp/Asn_hydroxyl_site"/>
</dbReference>
<feature type="domain" description="EGF-like" evidence="17">
    <location>
        <begin position="177"/>
        <end position="218"/>
    </location>
</feature>
<protein>
    <recommendedName>
        <fullName evidence="14">Protein kinase C-binding protein NELL1</fullName>
    </recommendedName>
    <alternativeName>
        <fullName evidence="15">NEL-like protein 1</fullName>
    </alternativeName>
</protein>
<evidence type="ECO:0000256" key="5">
    <source>
        <dbReference type="ARBA" id="ARBA00022525"/>
    </source>
</evidence>
<dbReference type="InterPro" id="IPR051586">
    <property type="entry name" value="PKC-binding_NELL"/>
</dbReference>
<keyword evidence="5" id="KW-0964">Secreted</keyword>
<dbReference type="FunFam" id="2.10.25.10:FF:000111">
    <property type="entry name" value="Protein kinase C-binding protein NELL2"/>
    <property type="match status" value="1"/>
</dbReference>
<dbReference type="GO" id="GO:0045667">
    <property type="term" value="P:regulation of osteoblast differentiation"/>
    <property type="evidence" value="ECO:0007669"/>
    <property type="project" value="TreeGrafter"/>
</dbReference>
<keyword evidence="8" id="KW-0677">Repeat</keyword>
<dbReference type="GO" id="GO:0008201">
    <property type="term" value="F:heparin binding"/>
    <property type="evidence" value="ECO:0007669"/>
    <property type="project" value="TreeGrafter"/>
</dbReference>
<dbReference type="GO" id="GO:0005635">
    <property type="term" value="C:nuclear envelope"/>
    <property type="evidence" value="ECO:0007669"/>
    <property type="project" value="UniProtKB-SubCell"/>
</dbReference>
<dbReference type="AlphaFoldDB" id="A0A8C3QW80"/>
<dbReference type="SMART" id="SM00179">
    <property type="entry name" value="EGF_CA"/>
    <property type="match status" value="4"/>
</dbReference>
<dbReference type="InterPro" id="IPR013111">
    <property type="entry name" value="EGF_extracell"/>
</dbReference>
<keyword evidence="7" id="KW-0732">Signal</keyword>
<evidence type="ECO:0000259" key="18">
    <source>
        <dbReference type="PROSITE" id="PS50184"/>
    </source>
</evidence>
<evidence type="ECO:0000256" key="8">
    <source>
        <dbReference type="ARBA" id="ARBA00022737"/>
    </source>
</evidence>
<keyword evidence="6 16" id="KW-0245">EGF-like domain</keyword>
<evidence type="ECO:0000256" key="1">
    <source>
        <dbReference type="ARBA" id="ARBA00004259"/>
    </source>
</evidence>
<dbReference type="SMART" id="SM00181">
    <property type="entry name" value="EGF"/>
    <property type="match status" value="5"/>
</dbReference>
<name>A0A8C3QW80_9PASS</name>
<reference evidence="19" key="1">
    <citation type="submission" date="2025-08" db="UniProtKB">
        <authorList>
            <consortium name="Ensembl"/>
        </authorList>
    </citation>
    <scope>IDENTIFICATION</scope>
</reference>
<keyword evidence="4" id="KW-0963">Cytoplasm</keyword>
<dbReference type="GO" id="GO:0045778">
    <property type="term" value="P:positive regulation of ossification"/>
    <property type="evidence" value="ECO:0007669"/>
    <property type="project" value="UniProtKB-ARBA"/>
</dbReference>
<evidence type="ECO:0000256" key="9">
    <source>
        <dbReference type="ARBA" id="ARBA00022782"/>
    </source>
</evidence>
<feature type="disulfide bond" evidence="16">
    <location>
        <begin position="262"/>
        <end position="272"/>
    </location>
</feature>
<evidence type="ECO:0000256" key="4">
    <source>
        <dbReference type="ARBA" id="ARBA00022490"/>
    </source>
</evidence>
<reference evidence="19" key="2">
    <citation type="submission" date="2025-09" db="UniProtKB">
        <authorList>
            <consortium name="Ensembl"/>
        </authorList>
    </citation>
    <scope>IDENTIFICATION</scope>
</reference>
<dbReference type="PROSITE" id="PS01208">
    <property type="entry name" value="VWFC_1"/>
    <property type="match status" value="1"/>
</dbReference>
<dbReference type="SMART" id="SM00214">
    <property type="entry name" value="VWC"/>
    <property type="match status" value="2"/>
</dbReference>
<dbReference type="CDD" id="cd00054">
    <property type="entry name" value="EGF_CA"/>
    <property type="match status" value="3"/>
</dbReference>
<feature type="domain" description="VWFC" evidence="18">
    <location>
        <begin position="14"/>
        <end position="75"/>
    </location>
</feature>
<dbReference type="InterPro" id="IPR009030">
    <property type="entry name" value="Growth_fac_rcpt_cys_sf"/>
</dbReference>
<dbReference type="SUPFAM" id="SSF57196">
    <property type="entry name" value="EGF/Laminin"/>
    <property type="match status" value="1"/>
</dbReference>
<dbReference type="FunFam" id="2.10.25.10:FF:000120">
    <property type="entry name" value="Protein kinase C-binding protein NELL1"/>
    <property type="match status" value="1"/>
</dbReference>
<organism evidence="19 20">
    <name type="scientific">Cyanoderma ruficeps</name>
    <name type="common">rufous-capped babbler</name>
    <dbReference type="NCBI Taxonomy" id="181631"/>
    <lineage>
        <taxon>Eukaryota</taxon>
        <taxon>Metazoa</taxon>
        <taxon>Chordata</taxon>
        <taxon>Craniata</taxon>
        <taxon>Vertebrata</taxon>
        <taxon>Euteleostomi</taxon>
        <taxon>Archelosauria</taxon>
        <taxon>Archosauria</taxon>
        <taxon>Dinosauria</taxon>
        <taxon>Saurischia</taxon>
        <taxon>Theropoda</taxon>
        <taxon>Coelurosauria</taxon>
        <taxon>Aves</taxon>
        <taxon>Neognathae</taxon>
        <taxon>Neoaves</taxon>
        <taxon>Telluraves</taxon>
        <taxon>Australaves</taxon>
        <taxon>Passeriformes</taxon>
        <taxon>Sylvioidea</taxon>
        <taxon>Timaliidae</taxon>
        <taxon>Cyanoderma</taxon>
    </lineage>
</organism>
<evidence type="ECO:0000256" key="7">
    <source>
        <dbReference type="ARBA" id="ARBA00022729"/>
    </source>
</evidence>
<evidence type="ECO:0000256" key="11">
    <source>
        <dbReference type="ARBA" id="ARBA00023180"/>
    </source>
</evidence>
<evidence type="ECO:0000259" key="17">
    <source>
        <dbReference type="PROSITE" id="PS50026"/>
    </source>
</evidence>
<proteinExistence type="predicted"/>
<evidence type="ECO:0000256" key="15">
    <source>
        <dbReference type="ARBA" id="ARBA00082621"/>
    </source>
</evidence>
<dbReference type="FunFam" id="2.10.25.10:FF:000221">
    <property type="entry name" value="Protein kinase C-binding protein NELL1"/>
    <property type="match status" value="1"/>
</dbReference>
<dbReference type="FunFam" id="2.10.25.10:FF:000121">
    <property type="entry name" value="Neural EGFL like 2"/>
    <property type="match status" value="1"/>
</dbReference>